<gene>
    <name evidence="1" type="ORF">CRG98_032153</name>
</gene>
<sequence length="504" mass="54426">MALSFIWNLQNFWPFSRRKLDGLKVSDDLVRKLPIPDHTKQFVFAIREPESQSVVYILSAQSLSERSASDAECLIKSLRPDAVVAQVGHVGANEVEAEEHGFDDQVYDPVPTSAFAVLKRCFVDKVNKEKYESAAGNFVLREIFGISFHGNFFAAKKAAEEVGSSFLMLQSPFVKYSMEDASSGEIDGGNSFGVEGLRIALNSTGRLPSIKIGSSGISEKVEFSELPFEDKAQVLFAQALRGQARKFKTTVAVVDASALAGLRKHWNTPVPKEVKDLVGQIVMSAEDDGESLSHKKQLLYSSPVVAVGAGATAAFGVSSLSKVVPASTYLKFMTFNFSAPLKIFFSQTHKVITLALGKSIGPSKLAAPGLASSVGKSSALKAVLSAEKIRAVTHGVIASAEKTSISAMRTSFYQIMRKRQARPIRALPWATFGCSFVTCAGLLVYGDGIECAAESLPSAPSIASLGRGIQSLHKASQAVRQTESGRIQKSIESLMYRLKKVKIQ</sequence>
<name>A0A2I0ITX4_PUNGR</name>
<dbReference type="AlphaFoldDB" id="A0A2I0ITX4"/>
<comment type="caution">
    <text evidence="1">The sequence shown here is derived from an EMBL/GenBank/DDBJ whole genome shotgun (WGS) entry which is preliminary data.</text>
</comment>
<dbReference type="PANTHER" id="PTHR36020">
    <property type="entry name" value="TRANSMEMBRANE PROTEIN"/>
    <property type="match status" value="1"/>
</dbReference>
<dbReference type="EMBL" id="PGOL01002500">
    <property type="protein sequence ID" value="PKI47444.1"/>
    <property type="molecule type" value="Genomic_DNA"/>
</dbReference>
<dbReference type="STRING" id="22663.A0A2I0ITX4"/>
<reference evidence="1 2" key="1">
    <citation type="submission" date="2017-11" db="EMBL/GenBank/DDBJ databases">
        <title>De-novo sequencing of pomegranate (Punica granatum L.) genome.</title>
        <authorList>
            <person name="Akparov Z."/>
            <person name="Amiraslanov A."/>
            <person name="Hajiyeva S."/>
            <person name="Abbasov M."/>
            <person name="Kaur K."/>
            <person name="Hamwieh A."/>
            <person name="Solovyev V."/>
            <person name="Salamov A."/>
            <person name="Braich B."/>
            <person name="Kosarev P."/>
            <person name="Mahmoud A."/>
            <person name="Hajiyev E."/>
            <person name="Babayeva S."/>
            <person name="Izzatullayeva V."/>
            <person name="Mammadov A."/>
            <person name="Mammadov A."/>
            <person name="Sharifova S."/>
            <person name="Ojaghi J."/>
            <person name="Eynullazada K."/>
            <person name="Bayramov B."/>
            <person name="Abdulazimova A."/>
            <person name="Shahmuradov I."/>
        </authorList>
    </citation>
    <scope>NUCLEOTIDE SEQUENCE [LARGE SCALE GENOMIC DNA]</scope>
    <source>
        <strain evidence="2">cv. AG2017</strain>
        <tissue evidence="1">Leaf</tissue>
    </source>
</reference>
<keyword evidence="2" id="KW-1185">Reference proteome</keyword>
<accession>A0A2I0ITX4</accession>
<dbReference type="Proteomes" id="UP000233551">
    <property type="component" value="Unassembled WGS sequence"/>
</dbReference>
<evidence type="ECO:0000313" key="2">
    <source>
        <dbReference type="Proteomes" id="UP000233551"/>
    </source>
</evidence>
<proteinExistence type="predicted"/>
<protein>
    <submittedName>
        <fullName evidence="1">Uncharacterized protein</fullName>
    </submittedName>
</protein>
<evidence type="ECO:0000313" key="1">
    <source>
        <dbReference type="EMBL" id="PKI47444.1"/>
    </source>
</evidence>
<organism evidence="1 2">
    <name type="scientific">Punica granatum</name>
    <name type="common">Pomegranate</name>
    <dbReference type="NCBI Taxonomy" id="22663"/>
    <lineage>
        <taxon>Eukaryota</taxon>
        <taxon>Viridiplantae</taxon>
        <taxon>Streptophyta</taxon>
        <taxon>Embryophyta</taxon>
        <taxon>Tracheophyta</taxon>
        <taxon>Spermatophyta</taxon>
        <taxon>Magnoliopsida</taxon>
        <taxon>eudicotyledons</taxon>
        <taxon>Gunneridae</taxon>
        <taxon>Pentapetalae</taxon>
        <taxon>rosids</taxon>
        <taxon>malvids</taxon>
        <taxon>Myrtales</taxon>
        <taxon>Lythraceae</taxon>
        <taxon>Punica</taxon>
    </lineage>
</organism>
<dbReference type="PANTHER" id="PTHR36020:SF1">
    <property type="entry name" value="TRANSMEMBRANE PROTEIN"/>
    <property type="match status" value="1"/>
</dbReference>